<feature type="compositionally biased region" description="Basic and acidic residues" evidence="1">
    <location>
        <begin position="115"/>
        <end position="125"/>
    </location>
</feature>
<proteinExistence type="predicted"/>
<feature type="compositionally biased region" description="Acidic residues" evidence="1">
    <location>
        <begin position="169"/>
        <end position="178"/>
    </location>
</feature>
<dbReference type="AlphaFoldDB" id="A0A3M0IXR6"/>
<evidence type="ECO:0000313" key="3">
    <source>
        <dbReference type="EMBL" id="RMB94081.1"/>
    </source>
</evidence>
<feature type="region of interest" description="Disordered" evidence="1">
    <location>
        <begin position="105"/>
        <end position="187"/>
    </location>
</feature>
<evidence type="ECO:0000313" key="4">
    <source>
        <dbReference type="Proteomes" id="UP000269221"/>
    </source>
</evidence>
<feature type="chain" id="PRO_5018270183" evidence="2">
    <location>
        <begin position="24"/>
        <end position="187"/>
    </location>
</feature>
<dbReference type="Proteomes" id="UP000269221">
    <property type="component" value="Unassembled WGS sequence"/>
</dbReference>
<protein>
    <submittedName>
        <fullName evidence="3">Uncharacterized protein</fullName>
    </submittedName>
</protein>
<evidence type="ECO:0000256" key="2">
    <source>
        <dbReference type="SAM" id="SignalP"/>
    </source>
</evidence>
<feature type="signal peptide" evidence="2">
    <location>
        <begin position="1"/>
        <end position="23"/>
    </location>
</feature>
<keyword evidence="2" id="KW-0732">Signal</keyword>
<reference evidence="3 4" key="1">
    <citation type="submission" date="2018-07" db="EMBL/GenBank/DDBJ databases">
        <title>A high quality draft genome assembly of the barn swallow (H. rustica rustica).</title>
        <authorList>
            <person name="Formenti G."/>
            <person name="Chiara M."/>
            <person name="Poveda L."/>
            <person name="Francoijs K.-J."/>
            <person name="Bonisoli-Alquati A."/>
            <person name="Canova L."/>
            <person name="Gianfranceschi L."/>
            <person name="Horner D.S."/>
            <person name="Saino N."/>
        </authorList>
    </citation>
    <scope>NUCLEOTIDE SEQUENCE [LARGE SCALE GENOMIC DNA]</scope>
    <source>
        <strain evidence="3">Chelidonia</strain>
        <tissue evidence="3">Blood</tissue>
    </source>
</reference>
<accession>A0A3M0IXR6</accession>
<evidence type="ECO:0000256" key="1">
    <source>
        <dbReference type="SAM" id="MobiDB-lite"/>
    </source>
</evidence>
<sequence length="187" mass="20513">MLLGFGGSMLGFILLALQEKVDPGRLGFVMPRSMFQLALSASSKEQVTITGLCVSPPFGLLREHSCHPASHLLPDTALSPESSLLAGFGLDPSLHHAHVCPEEAVTEREEEMEVDVEKERDKEMEVDTELDTVENMEVDGEENGEEEMEVDVEDNKEEAMEVDIKIDPQEDMDMDGEEAGGGCGRVH</sequence>
<name>A0A3M0IXR6_HIRRU</name>
<comment type="caution">
    <text evidence="3">The sequence shown here is derived from an EMBL/GenBank/DDBJ whole genome shotgun (WGS) entry which is preliminary data.</text>
</comment>
<feature type="compositionally biased region" description="Basic and acidic residues" evidence="1">
    <location>
        <begin position="157"/>
        <end position="168"/>
    </location>
</feature>
<feature type="compositionally biased region" description="Acidic residues" evidence="1">
    <location>
        <begin position="126"/>
        <end position="156"/>
    </location>
</feature>
<keyword evidence="4" id="KW-1185">Reference proteome</keyword>
<organism evidence="3 4">
    <name type="scientific">Hirundo rustica rustica</name>
    <dbReference type="NCBI Taxonomy" id="333673"/>
    <lineage>
        <taxon>Eukaryota</taxon>
        <taxon>Metazoa</taxon>
        <taxon>Chordata</taxon>
        <taxon>Craniata</taxon>
        <taxon>Vertebrata</taxon>
        <taxon>Euteleostomi</taxon>
        <taxon>Archelosauria</taxon>
        <taxon>Archosauria</taxon>
        <taxon>Dinosauria</taxon>
        <taxon>Saurischia</taxon>
        <taxon>Theropoda</taxon>
        <taxon>Coelurosauria</taxon>
        <taxon>Aves</taxon>
        <taxon>Neognathae</taxon>
        <taxon>Neoaves</taxon>
        <taxon>Telluraves</taxon>
        <taxon>Australaves</taxon>
        <taxon>Passeriformes</taxon>
        <taxon>Sylvioidea</taxon>
        <taxon>Hirundinidae</taxon>
        <taxon>Hirundo</taxon>
    </lineage>
</organism>
<gene>
    <name evidence="3" type="ORF">DUI87_29440</name>
</gene>
<dbReference type="EMBL" id="QRBI01000198">
    <property type="protein sequence ID" value="RMB94081.1"/>
    <property type="molecule type" value="Genomic_DNA"/>
</dbReference>